<evidence type="ECO:0000256" key="5">
    <source>
        <dbReference type="ARBA" id="ARBA00023157"/>
    </source>
</evidence>
<feature type="disulfide bond" evidence="9">
    <location>
        <begin position="101"/>
        <end position="118"/>
    </location>
</feature>
<keyword evidence="13" id="KW-1185">Reference proteome</keyword>
<comment type="function">
    <text evidence="6">Inhibits gastrointestinal motility and gastric acid secretion. Could function as a structural component of gastric mucus, possibly by stabilizing glycoproteins in the mucus gel through interactions with carbohydrate side chains.</text>
</comment>
<dbReference type="GeneTree" id="ENSGT00940000161334"/>
<dbReference type="GO" id="GO:0030277">
    <property type="term" value="P:maintenance of gastrointestinal epithelium"/>
    <property type="evidence" value="ECO:0007669"/>
    <property type="project" value="TreeGrafter"/>
</dbReference>
<evidence type="ECO:0000256" key="6">
    <source>
        <dbReference type="ARBA" id="ARBA00043900"/>
    </source>
</evidence>
<protein>
    <recommendedName>
        <fullName evidence="7">Trefoil factor 2</fullName>
    </recommendedName>
    <alternativeName>
        <fullName evidence="8">Spasmolytic polypeptide</fullName>
    </alternativeName>
</protein>
<dbReference type="PRINTS" id="PR00680">
    <property type="entry name" value="PTREFOIL"/>
</dbReference>
<evidence type="ECO:0000256" key="7">
    <source>
        <dbReference type="ARBA" id="ARBA00044091"/>
    </source>
</evidence>
<evidence type="ECO:0000256" key="10">
    <source>
        <dbReference type="SAM" id="SignalP"/>
    </source>
</evidence>
<dbReference type="FunFam" id="4.10.110.10:FF:000001">
    <property type="entry name" value="Trefoil factor 3"/>
    <property type="match status" value="1"/>
</dbReference>
<feature type="domain" description="P-type" evidence="11">
    <location>
        <begin position="29"/>
        <end position="73"/>
    </location>
</feature>
<evidence type="ECO:0000256" key="2">
    <source>
        <dbReference type="ARBA" id="ARBA00022525"/>
    </source>
</evidence>
<dbReference type="Proteomes" id="UP000694394">
    <property type="component" value="Chromosome 31"/>
</dbReference>
<dbReference type="InterPro" id="IPR000519">
    <property type="entry name" value="P_trefoil_dom"/>
</dbReference>
<evidence type="ECO:0000256" key="9">
    <source>
        <dbReference type="PROSITE-ProRule" id="PRU00779"/>
    </source>
</evidence>
<dbReference type="PANTHER" id="PTHR13826">
    <property type="entry name" value="INTESTINAL TREFOIL FACTOR-RELATED"/>
    <property type="match status" value="1"/>
</dbReference>
<dbReference type="Ensembl" id="ENSMICT00000011175.3">
    <property type="protein sequence ID" value="ENSMICP00000010176.3"/>
    <property type="gene ID" value="ENSMICG00000011183.3"/>
</dbReference>
<accession>A0A8B7HCC7</accession>
<reference evidence="12" key="1">
    <citation type="submission" date="2016-12" db="EMBL/GenBank/DDBJ databases">
        <title>Mouse lemur reference genome and diversity panel.</title>
        <authorList>
            <person name="Harris R."/>
            <person name="Larsen P."/>
            <person name="Liu Y."/>
            <person name="Hughes D.S."/>
            <person name="Murali S."/>
            <person name="Raveendran M."/>
            <person name="Korchina V."/>
            <person name="Wang M."/>
            <person name="Jhangiani S."/>
            <person name="Bandaranaike D."/>
            <person name="Bellair M."/>
            <person name="Blankenburg K."/>
            <person name="Chao H."/>
            <person name="Dahdouli M."/>
            <person name="Dinh H."/>
            <person name="Doddapaneni H."/>
            <person name="English A."/>
            <person name="Firestine M."/>
            <person name="Gnanaolivu R."/>
            <person name="Gross S."/>
            <person name="Hernandez B."/>
            <person name="Javaid M."/>
            <person name="Jayaseelan J."/>
            <person name="Jones J."/>
            <person name="Khan Z."/>
            <person name="Kovar C."/>
            <person name="Kurapati P."/>
            <person name="Le B."/>
            <person name="Lee S."/>
            <person name="Li M."/>
            <person name="Mathew T."/>
            <person name="Narasimhan A."/>
            <person name="Ngo D."/>
            <person name="Nguyen L."/>
            <person name="Okwuonu G."/>
            <person name="Ongeri F."/>
            <person name="Osuji N."/>
            <person name="Pu L.-L."/>
            <person name="Puazo M."/>
            <person name="Quiroz J."/>
            <person name="Raj R."/>
            <person name="Rajbhandari K."/>
            <person name="Reid J.G."/>
            <person name="Santibanez J."/>
            <person name="Sexton D."/>
            <person name="Skinner E."/>
            <person name="Vee V."/>
            <person name="Weissenberger G."/>
            <person name="Wu Y."/>
            <person name="Xin Y."/>
            <person name="Han Y."/>
            <person name="Campbell C."/>
            <person name="Brown A."/>
            <person name="Sullivan B."/>
            <person name="Shelton J."/>
            <person name="Brown S."/>
            <person name="Dudchenko O."/>
            <person name="Machol I."/>
            <person name="Durand N."/>
            <person name="Shamim M."/>
            <person name="Lieberman A."/>
            <person name="Muzny D.M."/>
            <person name="Richards S."/>
            <person name="Yoder A."/>
            <person name="Worley K.C."/>
            <person name="Rogers J."/>
            <person name="Gibbs R.A."/>
        </authorList>
    </citation>
    <scope>NUCLEOTIDE SEQUENCE [LARGE SCALE GENOMIC DNA]</scope>
</reference>
<dbReference type="PANTHER" id="PTHR13826:SF17">
    <property type="entry name" value="TREFOIL FACTOR 2"/>
    <property type="match status" value="1"/>
</dbReference>
<dbReference type="GO" id="GO:0060455">
    <property type="term" value="P:negative regulation of gastric acid secretion"/>
    <property type="evidence" value="ECO:0007669"/>
    <property type="project" value="TreeGrafter"/>
</dbReference>
<dbReference type="KEGG" id="mmur:105879086"/>
<dbReference type="InterPro" id="IPR044913">
    <property type="entry name" value="P_trefoil_dom_sf"/>
</dbReference>
<proteinExistence type="predicted"/>
<keyword evidence="2" id="KW-0964">Secreted</keyword>
<dbReference type="GO" id="GO:0031723">
    <property type="term" value="F:CXCR4 chemokine receptor binding"/>
    <property type="evidence" value="ECO:0007669"/>
    <property type="project" value="TreeGrafter"/>
</dbReference>
<dbReference type="FunFam" id="4.10.110.10:FF:000005">
    <property type="entry name" value="Trefoil factor 2"/>
    <property type="match status" value="1"/>
</dbReference>
<dbReference type="RefSeq" id="XP_012634506.1">
    <property type="nucleotide sequence ID" value="XM_012779052.1"/>
</dbReference>
<sequence>MGPRGAQLLAALLVLGLCALAGAEKPSPCQCSRLSPKNRKNCGFPGITSDECFDSGCCFDSSVAGVPWCFYPLPKEENEQCVMEVAARVNCGYPGISREECVSQQCCFDDLVFQVPWCFYPKPVEDCHY</sequence>
<dbReference type="Gene3D" id="4.10.110.10">
    <property type="entry name" value="Spasmolytic Protein, domain 1"/>
    <property type="match status" value="2"/>
</dbReference>
<organism evidence="12 13">
    <name type="scientific">Microcebus murinus</name>
    <name type="common">Gray mouse lemur</name>
    <name type="synonym">Lemur murinus</name>
    <dbReference type="NCBI Taxonomy" id="30608"/>
    <lineage>
        <taxon>Eukaryota</taxon>
        <taxon>Metazoa</taxon>
        <taxon>Chordata</taxon>
        <taxon>Craniata</taxon>
        <taxon>Vertebrata</taxon>
        <taxon>Euteleostomi</taxon>
        <taxon>Mammalia</taxon>
        <taxon>Eutheria</taxon>
        <taxon>Euarchontoglires</taxon>
        <taxon>Primates</taxon>
        <taxon>Strepsirrhini</taxon>
        <taxon>Lemuriformes</taxon>
        <taxon>Cheirogaleidae</taxon>
        <taxon>Microcebus</taxon>
    </lineage>
</organism>
<comment type="subcellular location">
    <subcellularLocation>
        <location evidence="1">Secreted</location>
    </subcellularLocation>
</comment>
<feature type="disulfide bond" evidence="9">
    <location>
        <begin position="42"/>
        <end position="57"/>
    </location>
</feature>
<evidence type="ECO:0000256" key="4">
    <source>
        <dbReference type="ARBA" id="ARBA00022737"/>
    </source>
</evidence>
<name>A0A8B7HCC7_MICMU</name>
<dbReference type="EMBL" id="ABDC03033324">
    <property type="status" value="NOT_ANNOTATED_CDS"/>
    <property type="molecule type" value="Genomic_DNA"/>
</dbReference>
<dbReference type="CDD" id="cd00111">
    <property type="entry name" value="Trefoil"/>
    <property type="match status" value="2"/>
</dbReference>
<evidence type="ECO:0000256" key="3">
    <source>
        <dbReference type="ARBA" id="ARBA00022729"/>
    </source>
</evidence>
<evidence type="ECO:0000259" key="11">
    <source>
        <dbReference type="PROSITE" id="PS51448"/>
    </source>
</evidence>
<dbReference type="GO" id="GO:0070098">
    <property type="term" value="P:chemokine-mediated signaling pathway"/>
    <property type="evidence" value="ECO:0007669"/>
    <property type="project" value="TreeGrafter"/>
</dbReference>
<evidence type="ECO:0000313" key="12">
    <source>
        <dbReference type="Ensembl" id="ENSMICP00000010176.3"/>
    </source>
</evidence>
<dbReference type="SMART" id="SM00018">
    <property type="entry name" value="PD"/>
    <property type="match status" value="2"/>
</dbReference>
<dbReference type="OMA" id="ITSEQCF"/>
<dbReference type="SUPFAM" id="SSF57492">
    <property type="entry name" value="Trefoil"/>
    <property type="match status" value="2"/>
</dbReference>
<reference evidence="12" key="2">
    <citation type="submission" date="2025-08" db="UniProtKB">
        <authorList>
            <consortium name="Ensembl"/>
        </authorList>
    </citation>
    <scope>IDENTIFICATION</scope>
</reference>
<evidence type="ECO:0000256" key="8">
    <source>
        <dbReference type="ARBA" id="ARBA00083019"/>
    </source>
</evidence>
<evidence type="ECO:0000256" key="1">
    <source>
        <dbReference type="ARBA" id="ARBA00004613"/>
    </source>
</evidence>
<evidence type="ECO:0000313" key="13">
    <source>
        <dbReference type="Proteomes" id="UP000694394"/>
    </source>
</evidence>
<feature type="disulfide bond" evidence="9">
    <location>
        <begin position="91"/>
        <end position="106"/>
    </location>
</feature>
<feature type="signal peptide" evidence="10">
    <location>
        <begin position="1"/>
        <end position="23"/>
    </location>
</feature>
<feature type="domain" description="P-type" evidence="11">
    <location>
        <begin position="79"/>
        <end position="122"/>
    </location>
</feature>
<keyword evidence="5 9" id="KW-1015">Disulfide bond</keyword>
<comment type="caution">
    <text evidence="9">Lacks conserved residue(s) required for the propagation of feature annotation.</text>
</comment>
<feature type="disulfide bond" evidence="9">
    <location>
        <begin position="52"/>
        <end position="69"/>
    </location>
</feature>
<feature type="chain" id="PRO_5044134071" description="Trefoil factor 2" evidence="10">
    <location>
        <begin position="24"/>
        <end position="129"/>
    </location>
</feature>
<dbReference type="Pfam" id="PF00088">
    <property type="entry name" value="Trefoil"/>
    <property type="match status" value="2"/>
</dbReference>
<keyword evidence="4" id="KW-0677">Repeat</keyword>
<dbReference type="InterPro" id="IPR017957">
    <property type="entry name" value="P_trefoil_CS"/>
</dbReference>
<dbReference type="InterPro" id="IPR017994">
    <property type="entry name" value="P_trefoil_chordata"/>
</dbReference>
<dbReference type="GO" id="GO:0005615">
    <property type="term" value="C:extracellular space"/>
    <property type="evidence" value="ECO:0007669"/>
    <property type="project" value="TreeGrafter"/>
</dbReference>
<gene>
    <name evidence="12" type="primary">TFF2</name>
</gene>
<reference evidence="12" key="3">
    <citation type="submission" date="2025-09" db="UniProtKB">
        <authorList>
            <consortium name="Ensembl"/>
        </authorList>
    </citation>
    <scope>IDENTIFICATION</scope>
</reference>
<dbReference type="AlphaFoldDB" id="A0A8B7HCC7"/>
<dbReference type="OrthoDB" id="10051464at2759"/>
<keyword evidence="3 10" id="KW-0732">Signal</keyword>
<dbReference type="CTD" id="7032"/>
<dbReference type="PROSITE" id="PS51448">
    <property type="entry name" value="P_TREFOIL_2"/>
    <property type="match status" value="2"/>
</dbReference>
<dbReference type="PROSITE" id="PS00025">
    <property type="entry name" value="P_TREFOIL_1"/>
    <property type="match status" value="2"/>
</dbReference>
<feature type="disulfide bond" evidence="9">
    <location>
        <begin position="81"/>
        <end position="107"/>
    </location>
</feature>